<feature type="compositionally biased region" description="Low complexity" evidence="1">
    <location>
        <begin position="13"/>
        <end position="23"/>
    </location>
</feature>
<dbReference type="EMBL" id="BNBE01000001">
    <property type="protein sequence ID" value="GHF79188.1"/>
    <property type="molecule type" value="Genomic_DNA"/>
</dbReference>
<evidence type="ECO:0000313" key="3">
    <source>
        <dbReference type="Proteomes" id="UP000632849"/>
    </source>
</evidence>
<keyword evidence="3" id="KW-1185">Reference proteome</keyword>
<proteinExistence type="predicted"/>
<organism evidence="2 3">
    <name type="scientific">Streptomyces filamentosus</name>
    <name type="common">Streptomyces roseosporus</name>
    <dbReference type="NCBI Taxonomy" id="67294"/>
    <lineage>
        <taxon>Bacteria</taxon>
        <taxon>Bacillati</taxon>
        <taxon>Actinomycetota</taxon>
        <taxon>Actinomycetes</taxon>
        <taxon>Kitasatosporales</taxon>
        <taxon>Streptomycetaceae</taxon>
        <taxon>Streptomyces</taxon>
    </lineage>
</organism>
<protein>
    <submittedName>
        <fullName evidence="2">Uncharacterized protein</fullName>
    </submittedName>
</protein>
<feature type="compositionally biased region" description="Basic and acidic residues" evidence="1">
    <location>
        <begin position="24"/>
        <end position="36"/>
    </location>
</feature>
<evidence type="ECO:0000313" key="2">
    <source>
        <dbReference type="EMBL" id="GHF79188.1"/>
    </source>
</evidence>
<accession>A0A919EH87</accession>
<name>A0A919EH87_STRFL</name>
<dbReference type="AlphaFoldDB" id="A0A919EH87"/>
<dbReference type="Proteomes" id="UP000632849">
    <property type="component" value="Unassembled WGS sequence"/>
</dbReference>
<reference evidence="2" key="1">
    <citation type="journal article" date="2014" name="Int. J. Syst. Evol. Microbiol.">
        <title>Complete genome sequence of Corynebacterium casei LMG S-19264T (=DSM 44701T), isolated from a smear-ripened cheese.</title>
        <authorList>
            <consortium name="US DOE Joint Genome Institute (JGI-PGF)"/>
            <person name="Walter F."/>
            <person name="Albersmeier A."/>
            <person name="Kalinowski J."/>
            <person name="Ruckert C."/>
        </authorList>
    </citation>
    <scope>NUCLEOTIDE SEQUENCE</scope>
    <source>
        <strain evidence="2">JCM 4122</strain>
    </source>
</reference>
<gene>
    <name evidence="2" type="ORF">GCM10017667_03310</name>
</gene>
<feature type="region of interest" description="Disordered" evidence="1">
    <location>
        <begin position="12"/>
        <end position="60"/>
    </location>
</feature>
<comment type="caution">
    <text evidence="2">The sequence shown here is derived from an EMBL/GenBank/DDBJ whole genome shotgun (WGS) entry which is preliminary data.</text>
</comment>
<sequence>MGAGFAAALQDGLSRARLSSRPRPAADRAVPERAERPVPQLPPVCPGAHGLCRLSPARNR</sequence>
<evidence type="ECO:0000256" key="1">
    <source>
        <dbReference type="SAM" id="MobiDB-lite"/>
    </source>
</evidence>
<reference evidence="2" key="2">
    <citation type="submission" date="2020-09" db="EMBL/GenBank/DDBJ databases">
        <authorList>
            <person name="Sun Q."/>
            <person name="Ohkuma M."/>
        </authorList>
    </citation>
    <scope>NUCLEOTIDE SEQUENCE</scope>
    <source>
        <strain evidence="2">JCM 4122</strain>
    </source>
</reference>